<dbReference type="AlphaFoldDB" id="A0A848LMV2"/>
<dbReference type="RefSeq" id="WP_169348166.1">
    <property type="nucleotide sequence ID" value="NZ_JABBJJ010000160.1"/>
</dbReference>
<evidence type="ECO:0000256" key="1">
    <source>
        <dbReference type="SAM" id="MobiDB-lite"/>
    </source>
</evidence>
<evidence type="ECO:0000313" key="3">
    <source>
        <dbReference type="Proteomes" id="UP000518300"/>
    </source>
</evidence>
<feature type="region of interest" description="Disordered" evidence="1">
    <location>
        <begin position="1"/>
        <end position="48"/>
    </location>
</feature>
<organism evidence="2 3">
    <name type="scientific">Pyxidicoccus fallax</name>
    <dbReference type="NCBI Taxonomy" id="394095"/>
    <lineage>
        <taxon>Bacteria</taxon>
        <taxon>Pseudomonadati</taxon>
        <taxon>Myxococcota</taxon>
        <taxon>Myxococcia</taxon>
        <taxon>Myxococcales</taxon>
        <taxon>Cystobacterineae</taxon>
        <taxon>Myxococcaceae</taxon>
        <taxon>Pyxidicoccus</taxon>
    </lineage>
</organism>
<evidence type="ECO:0000313" key="2">
    <source>
        <dbReference type="EMBL" id="NMO18904.1"/>
    </source>
</evidence>
<feature type="compositionally biased region" description="Low complexity" evidence="1">
    <location>
        <begin position="26"/>
        <end position="35"/>
    </location>
</feature>
<protein>
    <submittedName>
        <fullName evidence="2">Uncharacterized protein</fullName>
    </submittedName>
</protein>
<dbReference type="Proteomes" id="UP000518300">
    <property type="component" value="Unassembled WGS sequence"/>
</dbReference>
<comment type="caution">
    <text evidence="2">The sequence shown here is derived from an EMBL/GenBank/DDBJ whole genome shotgun (WGS) entry which is preliminary data.</text>
</comment>
<keyword evidence="3" id="KW-1185">Reference proteome</keyword>
<name>A0A848LMV2_9BACT</name>
<gene>
    <name evidence="2" type="ORF">HG543_29165</name>
</gene>
<reference evidence="2 3" key="1">
    <citation type="submission" date="2020-04" db="EMBL/GenBank/DDBJ databases">
        <title>Draft genome of Pyxidicoccus fallax type strain.</title>
        <authorList>
            <person name="Whitworth D.E."/>
        </authorList>
    </citation>
    <scope>NUCLEOTIDE SEQUENCE [LARGE SCALE GENOMIC DNA]</scope>
    <source>
        <strain evidence="2 3">DSM 14698</strain>
    </source>
</reference>
<sequence length="110" mass="12209">MWIEAIVMPREAPKPSRSLSRRGRGSRAPASSPAPERSRVHGAGREESQRFRDAVVGFLQARHLMSAVRWVSEPGALPLVTLHCTVVVLEQLRQAPEFEAGLSMHLEFLA</sequence>
<feature type="compositionally biased region" description="Basic and acidic residues" evidence="1">
    <location>
        <begin position="36"/>
        <end position="48"/>
    </location>
</feature>
<dbReference type="EMBL" id="JABBJJ010000160">
    <property type="protein sequence ID" value="NMO18904.1"/>
    <property type="molecule type" value="Genomic_DNA"/>
</dbReference>
<accession>A0A848LMV2</accession>
<proteinExistence type="predicted"/>